<dbReference type="AlphaFoldDB" id="A0A1W0XCH6"/>
<proteinExistence type="predicted"/>
<keyword evidence="2" id="KW-1185">Reference proteome</keyword>
<protein>
    <submittedName>
        <fullName evidence="1">Uncharacterized protein</fullName>
    </submittedName>
</protein>
<comment type="caution">
    <text evidence="1">The sequence shown here is derived from an EMBL/GenBank/DDBJ whole genome shotgun (WGS) entry which is preliminary data.</text>
</comment>
<organism evidence="1 2">
    <name type="scientific">Hypsibius exemplaris</name>
    <name type="common">Freshwater tardigrade</name>
    <dbReference type="NCBI Taxonomy" id="2072580"/>
    <lineage>
        <taxon>Eukaryota</taxon>
        <taxon>Metazoa</taxon>
        <taxon>Ecdysozoa</taxon>
        <taxon>Tardigrada</taxon>
        <taxon>Eutardigrada</taxon>
        <taxon>Parachela</taxon>
        <taxon>Hypsibioidea</taxon>
        <taxon>Hypsibiidae</taxon>
        <taxon>Hypsibius</taxon>
    </lineage>
</organism>
<dbReference type="Proteomes" id="UP000192578">
    <property type="component" value="Unassembled WGS sequence"/>
</dbReference>
<gene>
    <name evidence="1" type="ORF">BV898_01262</name>
</gene>
<name>A0A1W0XCH6_HYPEX</name>
<reference evidence="2" key="1">
    <citation type="submission" date="2017-01" db="EMBL/GenBank/DDBJ databases">
        <title>Comparative genomics of anhydrobiosis in the tardigrade Hypsibius dujardini.</title>
        <authorList>
            <person name="Yoshida Y."/>
            <person name="Koutsovoulos G."/>
            <person name="Laetsch D."/>
            <person name="Stevens L."/>
            <person name="Kumar S."/>
            <person name="Horikawa D."/>
            <person name="Ishino K."/>
            <person name="Komine S."/>
            <person name="Tomita M."/>
            <person name="Blaxter M."/>
            <person name="Arakawa K."/>
        </authorList>
    </citation>
    <scope>NUCLEOTIDE SEQUENCE [LARGE SCALE GENOMIC DNA]</scope>
    <source>
        <strain evidence="2">Z151</strain>
    </source>
</reference>
<evidence type="ECO:0000313" key="1">
    <source>
        <dbReference type="EMBL" id="OQV25052.1"/>
    </source>
</evidence>
<dbReference type="EMBL" id="MTYJ01000004">
    <property type="protein sequence ID" value="OQV25052.1"/>
    <property type="molecule type" value="Genomic_DNA"/>
</dbReference>
<sequence>MEYLLRKVVFAALNPSLITVADARLSSHWIDGLACSCCSELHELRAFRLILAVRTNIFTLQVASSLTVPHYPSVFLDWSQLLWVAKYAPLLPKAYHRYMASGNALIIDSSQMLANSLLALAVLQTGAHGSDLPPFPWKGSADGRITIVFPH</sequence>
<accession>A0A1W0XCH6</accession>
<evidence type="ECO:0000313" key="2">
    <source>
        <dbReference type="Proteomes" id="UP000192578"/>
    </source>
</evidence>